<protein>
    <submittedName>
        <fullName evidence="7">Dna damage-binding protein 1</fullName>
    </submittedName>
</protein>
<dbReference type="Gene3D" id="1.10.150.910">
    <property type="match status" value="1"/>
</dbReference>
<feature type="compositionally biased region" description="Basic residues" evidence="3">
    <location>
        <begin position="1197"/>
        <end position="1206"/>
    </location>
</feature>
<evidence type="ECO:0000256" key="2">
    <source>
        <dbReference type="ARBA" id="ARBA00023242"/>
    </source>
</evidence>
<name>A0A078A8K9_STYLE</name>
<dbReference type="InterPro" id="IPR015943">
    <property type="entry name" value="WD40/YVTN_repeat-like_dom_sf"/>
</dbReference>
<reference evidence="7 8" key="1">
    <citation type="submission" date="2014-06" db="EMBL/GenBank/DDBJ databases">
        <authorList>
            <person name="Swart Estienne"/>
        </authorList>
    </citation>
    <scope>NUCLEOTIDE SEQUENCE [LARGE SCALE GENOMIC DNA]</scope>
    <source>
        <strain evidence="7 8">130c</strain>
    </source>
</reference>
<proteinExistence type="predicted"/>
<dbReference type="InterPro" id="IPR050358">
    <property type="entry name" value="RSE1/DDB1/CFT1"/>
</dbReference>
<dbReference type="Pfam" id="PF10433">
    <property type="entry name" value="Beta-prop_RSE1_1st"/>
    <property type="match status" value="1"/>
</dbReference>
<evidence type="ECO:0000259" key="6">
    <source>
        <dbReference type="Pfam" id="PF23726"/>
    </source>
</evidence>
<evidence type="ECO:0000259" key="4">
    <source>
        <dbReference type="Pfam" id="PF03178"/>
    </source>
</evidence>
<evidence type="ECO:0000313" key="8">
    <source>
        <dbReference type="Proteomes" id="UP000039865"/>
    </source>
</evidence>
<dbReference type="EMBL" id="CCKQ01007248">
    <property type="protein sequence ID" value="CDW78610.1"/>
    <property type="molecule type" value="Genomic_DNA"/>
</dbReference>
<dbReference type="GO" id="GO:0005634">
    <property type="term" value="C:nucleus"/>
    <property type="evidence" value="ECO:0007669"/>
    <property type="project" value="UniProtKB-SubCell"/>
</dbReference>
<sequence length="1363" mass="155842">MDYFYHATYKSGNAVTQSLKCNFTLSPYSEEEVEIMTKNNQIRQGDSKSMFKLDSNLIIAKSNNLQVMKLTETDIEEIYTIPINDQIVSILRISSDCILEKAGKPMIGKDPKSDKKAQDFLFVLTAEYNCLLFAHDHKQGIHCISTGNIQDITGQKREPPYSVFLGSNGKYIGLMLYENIIKVIPLVKSQNNKIALSNAFNVRIRHPEAHQIIPLMEDDQPGSSTLAVFYQQQTSRPQNMNQTSLVLRVKKYTLNMADKDIEPTSNDDQVDLESSTTYRIKELDFGGFLAFDPEYIHCFRKRIKNKIISKKLRKPMKITAFNSIDQYDPIMRKTKDGQSLMRYLFATECGEFYLLAFNLENLHLINGFGAVNPLEANQFMIIEFLAHKLSSCSSLNYLDNGFVYYGSKLGESMLLLLETENTGHKDRPYVTIKKQYESLGIITDMVIKEQTNSKVQQKELIVLGGQGHNSHISVLRKGATLKILQTIESLPMLNKNGIFIVNKMILLSFYGFNHLLCLHTEKTVNDLSEDVTIKESNYLESIQIDPSDQILAVKEVEINQERLQVIVSQSFIKILKNSFQDLAMEFKFDNGLEEINNTSIEKNMILISSNHKNLYYFDLSSVITNPLGLMIPNSLKQFDYYISAVALSEQASIGYVAFWDAPYYSINVIDLQKMQVLARRASIGYVDARLSRDFHKNHQTNTRINEEEEMMQIDTESTQMAMINNMNDQFPCLAISSIQLVSIGDQDQIICGLIDGRILSLIAQRDMLVRIIDQPESFPPQLNLMFSGELFQDSKPDVADALWNIRPNRLGNQQVNLRKYDSQFGKLIFAQSDKPAIFYQRRGELTIQYLNQQDIKQANNLYIDDLNLIIYENTAGSLIIGQIEDLLSSSLLQYKFEKDVTKLIMPDENIIMVLMEAPNFEYLDQNSTAVNNMAIMDVNNFNVLDSYDFQKIELPNCIYQFNKKNHPTTLSIKNQSVLVAIGTAYLDLEEQFPSKGRLIIFEIDFTRKKAVERHIEQINGSVQSISTLREDNKYLLLGVNLEVHLYSVTQRGQEIRLALLQQIAVGTCIQEIKVVNNTVVVGDIMRAIYTFDFKEQKQNKMLCESAHSNHSIWTNCVITLSNSHFMVFDKEANVFVIQKILLPVNDHEKFKLNLVSCMKIGEEVTKAVFGSLNIPSESVDASMAQSVTRSGKEKSYYHGKTRSSRKRNNEQVKELLMDQTNIVDDNLLLNDKDYLKLITKQALIELIKLQDAQQIIYGTSQGSLGVICQIPLKAYKILELLSKTMEKLDMNFYGKLSRVTFRSAKTESLKQEATNIIDGDYVQNYLDSEMKFQNTVIQQMLKDYNQEFARDIKGILEILKDKN</sequence>
<comment type="subcellular location">
    <subcellularLocation>
        <location evidence="1">Nucleus</location>
    </subcellularLocation>
</comment>
<dbReference type="Proteomes" id="UP000039865">
    <property type="component" value="Unassembled WGS sequence"/>
</dbReference>
<dbReference type="PANTHER" id="PTHR10644">
    <property type="entry name" value="DNA REPAIR/RNA PROCESSING CPSF FAMILY"/>
    <property type="match status" value="1"/>
</dbReference>
<evidence type="ECO:0000259" key="5">
    <source>
        <dbReference type="Pfam" id="PF10433"/>
    </source>
</evidence>
<dbReference type="Gene3D" id="2.130.10.10">
    <property type="entry name" value="YVTN repeat-like/Quinoprotein amine dehydrogenase"/>
    <property type="match status" value="3"/>
</dbReference>
<dbReference type="InterPro" id="IPR018846">
    <property type="entry name" value="Beta-prop_RSE1/DDB1/CPSF1_1st"/>
</dbReference>
<dbReference type="InterPro" id="IPR058543">
    <property type="entry name" value="Beta-prop_RSE1/DDB1/CPSF1_2nd"/>
</dbReference>
<dbReference type="InterPro" id="IPR004871">
    <property type="entry name" value="RSE1/DDB1/CPSF1_C"/>
</dbReference>
<feature type="domain" description="RSE1/DDB1/CPSF1 second beta-propeller" evidence="6">
    <location>
        <begin position="539"/>
        <end position="883"/>
    </location>
</feature>
<evidence type="ECO:0000256" key="1">
    <source>
        <dbReference type="ARBA" id="ARBA00004123"/>
    </source>
</evidence>
<feature type="domain" description="RSE1/DDB1/CPSF1 C-terminal" evidence="4">
    <location>
        <begin position="933"/>
        <end position="1327"/>
    </location>
</feature>
<accession>A0A078A8K9</accession>
<feature type="region of interest" description="Disordered" evidence="3">
    <location>
        <begin position="1183"/>
        <end position="1208"/>
    </location>
</feature>
<dbReference type="Pfam" id="PF23726">
    <property type="entry name" value="Beta-prop_RSE1_2nd"/>
    <property type="match status" value="1"/>
</dbReference>
<dbReference type="OrthoDB" id="433457at2759"/>
<keyword evidence="2" id="KW-0539">Nucleus</keyword>
<evidence type="ECO:0000313" key="7">
    <source>
        <dbReference type="EMBL" id="CDW78610.1"/>
    </source>
</evidence>
<feature type="domain" description="RSE1/DDB1/CPSF1 first beta-propeller" evidence="5">
    <location>
        <begin position="52"/>
        <end position="426"/>
    </location>
</feature>
<dbReference type="InParanoid" id="A0A078A8K9"/>
<dbReference type="Pfam" id="PF03178">
    <property type="entry name" value="CPSF_A"/>
    <property type="match status" value="1"/>
</dbReference>
<dbReference type="GO" id="GO:0003676">
    <property type="term" value="F:nucleic acid binding"/>
    <property type="evidence" value="ECO:0007669"/>
    <property type="project" value="InterPro"/>
</dbReference>
<keyword evidence="8" id="KW-1185">Reference proteome</keyword>
<organism evidence="7 8">
    <name type="scientific">Stylonychia lemnae</name>
    <name type="common">Ciliate</name>
    <dbReference type="NCBI Taxonomy" id="5949"/>
    <lineage>
        <taxon>Eukaryota</taxon>
        <taxon>Sar</taxon>
        <taxon>Alveolata</taxon>
        <taxon>Ciliophora</taxon>
        <taxon>Intramacronucleata</taxon>
        <taxon>Spirotrichea</taxon>
        <taxon>Stichotrichia</taxon>
        <taxon>Sporadotrichida</taxon>
        <taxon>Oxytrichidae</taxon>
        <taxon>Stylonychinae</taxon>
        <taxon>Stylonychia</taxon>
    </lineage>
</organism>
<evidence type="ECO:0000256" key="3">
    <source>
        <dbReference type="SAM" id="MobiDB-lite"/>
    </source>
</evidence>
<gene>
    <name evidence="7" type="primary">Contig19234.g20393</name>
    <name evidence="7" type="ORF">STYLEM_7590</name>
</gene>